<dbReference type="InterPro" id="IPR005996">
    <property type="entry name" value="Ribosomal_uL30_bac-type"/>
</dbReference>
<dbReference type="GO" id="GO:0003735">
    <property type="term" value="F:structural constituent of ribosome"/>
    <property type="evidence" value="ECO:0007669"/>
    <property type="project" value="InterPro"/>
</dbReference>
<dbReference type="KEGG" id="tbk:HF295_05530"/>
<proteinExistence type="inferred from homology"/>
<dbReference type="NCBIfam" id="TIGR01308">
    <property type="entry name" value="rpmD_bact"/>
    <property type="match status" value="1"/>
</dbReference>
<feature type="domain" description="Large ribosomal subunit protein uL30-like ferredoxin-like fold" evidence="7">
    <location>
        <begin position="4"/>
        <end position="54"/>
    </location>
</feature>
<evidence type="ECO:0000256" key="6">
    <source>
        <dbReference type="RuleBase" id="RU003734"/>
    </source>
</evidence>
<keyword evidence="4 6" id="KW-0687">Ribonucleoprotein</keyword>
<dbReference type="AlphaFoldDB" id="A0A7L6N501"/>
<evidence type="ECO:0000256" key="2">
    <source>
        <dbReference type="ARBA" id="ARBA00011838"/>
    </source>
</evidence>
<dbReference type="GO" id="GO:0006412">
    <property type="term" value="P:translation"/>
    <property type="evidence" value="ECO:0007669"/>
    <property type="project" value="InterPro"/>
</dbReference>
<dbReference type="Proteomes" id="UP000512167">
    <property type="component" value="Chromosome"/>
</dbReference>
<dbReference type="CDD" id="cd01658">
    <property type="entry name" value="Ribosomal_L30"/>
    <property type="match status" value="1"/>
</dbReference>
<organism evidence="8 9">
    <name type="scientific">Hujiaoplasma nucleasis</name>
    <dbReference type="NCBI Taxonomy" id="2725268"/>
    <lineage>
        <taxon>Bacteria</taxon>
        <taxon>Bacillati</taxon>
        <taxon>Mycoplasmatota</taxon>
        <taxon>Mollicutes</taxon>
        <taxon>Candidatus Izemoplasmatales</taxon>
        <taxon>Hujiaoplasmataceae</taxon>
        <taxon>Hujiaoplasma</taxon>
    </lineage>
</organism>
<evidence type="ECO:0000313" key="9">
    <source>
        <dbReference type="Proteomes" id="UP000512167"/>
    </source>
</evidence>
<protein>
    <recommendedName>
        <fullName evidence="5">50S ribosomal protein L30</fullName>
    </recommendedName>
</protein>
<dbReference type="HAMAP" id="MF_01371_B">
    <property type="entry name" value="Ribosomal_uL30_B"/>
    <property type="match status" value="1"/>
</dbReference>
<dbReference type="Pfam" id="PF00327">
    <property type="entry name" value="Ribosomal_L30"/>
    <property type="match status" value="1"/>
</dbReference>
<sequence length="61" mass="6762">MADLKVTLVKGISRRKPNQIKTVKALGLTKRNSSVVVEDNDMIKGMINTVSHLVKVEEVTK</sequence>
<dbReference type="Gene3D" id="3.30.1390.20">
    <property type="entry name" value="Ribosomal protein L30, ferredoxin-like fold domain"/>
    <property type="match status" value="1"/>
</dbReference>
<keyword evidence="9" id="KW-1185">Reference proteome</keyword>
<reference evidence="8 9" key="1">
    <citation type="submission" date="2020-04" db="EMBL/GenBank/DDBJ databases">
        <authorList>
            <person name="Zheng R.K."/>
            <person name="Sun C.M."/>
        </authorList>
    </citation>
    <scope>NUCLEOTIDE SEQUENCE [LARGE SCALE GENOMIC DNA]</scope>
    <source>
        <strain evidence="9">zrk29</strain>
    </source>
</reference>
<dbReference type="SUPFAM" id="SSF55129">
    <property type="entry name" value="Ribosomal protein L30p/L7e"/>
    <property type="match status" value="1"/>
</dbReference>
<comment type="subunit">
    <text evidence="2">Part of the 50S ribosomal subunit.</text>
</comment>
<dbReference type="PIRSF" id="PIRSF002211">
    <property type="entry name" value="Ribosomal_L30_bac-type"/>
    <property type="match status" value="1"/>
</dbReference>
<evidence type="ECO:0000256" key="5">
    <source>
        <dbReference type="ARBA" id="ARBA00035492"/>
    </source>
</evidence>
<name>A0A7L6N501_9MOLU</name>
<evidence type="ECO:0000256" key="4">
    <source>
        <dbReference type="ARBA" id="ARBA00023274"/>
    </source>
</evidence>
<dbReference type="PANTHER" id="PTHR15892:SF2">
    <property type="entry name" value="LARGE RIBOSOMAL SUBUNIT PROTEIN UL30M"/>
    <property type="match status" value="1"/>
</dbReference>
<accession>A0A7L6N501</accession>
<evidence type="ECO:0000256" key="1">
    <source>
        <dbReference type="ARBA" id="ARBA00007594"/>
    </source>
</evidence>
<dbReference type="RefSeq" id="WP_312031180.1">
    <property type="nucleotide sequence ID" value="NZ_CP051151.1"/>
</dbReference>
<evidence type="ECO:0000259" key="7">
    <source>
        <dbReference type="Pfam" id="PF00327"/>
    </source>
</evidence>
<dbReference type="EMBL" id="CP051151">
    <property type="protein sequence ID" value="QLY40347.1"/>
    <property type="molecule type" value="Genomic_DNA"/>
</dbReference>
<dbReference type="InterPro" id="IPR016082">
    <property type="entry name" value="Ribosomal_uL30_ferredoxin-like"/>
</dbReference>
<evidence type="ECO:0000256" key="3">
    <source>
        <dbReference type="ARBA" id="ARBA00022980"/>
    </source>
</evidence>
<evidence type="ECO:0000313" key="8">
    <source>
        <dbReference type="EMBL" id="QLY40347.1"/>
    </source>
</evidence>
<gene>
    <name evidence="8" type="primary">rpmD</name>
    <name evidence="8" type="ORF">HF295_05530</name>
</gene>
<comment type="similarity">
    <text evidence="1 6">Belongs to the universal ribosomal protein uL30 family.</text>
</comment>
<dbReference type="PANTHER" id="PTHR15892">
    <property type="entry name" value="MITOCHONDRIAL RIBOSOMAL PROTEIN L30"/>
    <property type="match status" value="1"/>
</dbReference>
<dbReference type="InterPro" id="IPR018038">
    <property type="entry name" value="Ribosomal_uL30_CS"/>
</dbReference>
<keyword evidence="3 6" id="KW-0689">Ribosomal protein</keyword>
<dbReference type="InterPro" id="IPR036919">
    <property type="entry name" value="Ribo_uL30_ferredoxin-like_sf"/>
</dbReference>
<dbReference type="GO" id="GO:0022625">
    <property type="term" value="C:cytosolic large ribosomal subunit"/>
    <property type="evidence" value="ECO:0007669"/>
    <property type="project" value="TreeGrafter"/>
</dbReference>
<dbReference type="PROSITE" id="PS00634">
    <property type="entry name" value="RIBOSOMAL_L30"/>
    <property type="match status" value="1"/>
</dbReference>